<dbReference type="Pfam" id="PF00378">
    <property type="entry name" value="ECH_1"/>
    <property type="match status" value="1"/>
</dbReference>
<reference evidence="2 3" key="1">
    <citation type="submission" date="2016-07" db="EMBL/GenBank/DDBJ databases">
        <authorList>
            <person name="Sutton G."/>
            <person name="Brinkac L."/>
            <person name="Sanka R."/>
            <person name="Adams M."/>
            <person name="Lau E."/>
            <person name="Kumar A."/>
            <person name="Macaden R."/>
        </authorList>
    </citation>
    <scope>NUCLEOTIDE SEQUENCE [LARGE SCALE GENOMIC DNA]</scope>
    <source>
        <strain evidence="2 3">GA-0871</strain>
    </source>
</reference>
<comment type="similarity">
    <text evidence="1">Belongs to the enoyl-CoA hydratase/isomerase family.</text>
</comment>
<dbReference type="SUPFAM" id="SSF52096">
    <property type="entry name" value="ClpP/crotonase"/>
    <property type="match status" value="1"/>
</dbReference>
<dbReference type="InterPro" id="IPR029045">
    <property type="entry name" value="ClpP/crotonase-like_dom_sf"/>
</dbReference>
<dbReference type="CDD" id="cd06558">
    <property type="entry name" value="crotonase-like"/>
    <property type="match status" value="1"/>
</dbReference>
<dbReference type="Gene3D" id="1.10.12.10">
    <property type="entry name" value="Lyase 2-enoyl-coa Hydratase, Chain A, domain 2"/>
    <property type="match status" value="1"/>
</dbReference>
<dbReference type="Proteomes" id="UP000187001">
    <property type="component" value="Unassembled WGS sequence"/>
</dbReference>
<proteinExistence type="inferred from homology"/>
<dbReference type="GO" id="GO:0003824">
    <property type="term" value="F:catalytic activity"/>
    <property type="evidence" value="ECO:0007669"/>
    <property type="project" value="UniProtKB-ARBA"/>
</dbReference>
<dbReference type="PANTHER" id="PTHR43459">
    <property type="entry name" value="ENOYL-COA HYDRATASE"/>
    <property type="match status" value="1"/>
</dbReference>
<dbReference type="InterPro" id="IPR001753">
    <property type="entry name" value="Enoyl-CoA_hydra/iso"/>
</dbReference>
<evidence type="ECO:0000313" key="2">
    <source>
        <dbReference type="EMBL" id="OMC33115.1"/>
    </source>
</evidence>
<dbReference type="Gene3D" id="3.90.226.10">
    <property type="entry name" value="2-enoyl-CoA Hydratase, Chain A, domain 1"/>
    <property type="match status" value="1"/>
</dbReference>
<organism evidence="2 3">
    <name type="scientific">Mycolicibacterium fortuitum</name>
    <name type="common">Mycobacterium fortuitum</name>
    <dbReference type="NCBI Taxonomy" id="1766"/>
    <lineage>
        <taxon>Bacteria</taxon>
        <taxon>Bacillati</taxon>
        <taxon>Actinomycetota</taxon>
        <taxon>Actinomycetes</taxon>
        <taxon>Mycobacteriales</taxon>
        <taxon>Mycobacteriaceae</taxon>
        <taxon>Mycolicibacterium</taxon>
    </lineage>
</organism>
<dbReference type="AlphaFoldDB" id="A0ABD6QE23"/>
<dbReference type="InterPro" id="IPR014748">
    <property type="entry name" value="Enoyl-CoA_hydra_C"/>
</dbReference>
<name>A0ABD6QE23_MYCFO</name>
<comment type="caution">
    <text evidence="2">The sequence shown here is derived from an EMBL/GenBank/DDBJ whole genome shotgun (WGS) entry which is preliminary data.</text>
</comment>
<accession>A0ABD6QE23</accession>
<protein>
    <submittedName>
        <fullName evidence="2">Enoyl-CoA hydratase</fullName>
    </submittedName>
</protein>
<evidence type="ECO:0000313" key="3">
    <source>
        <dbReference type="Proteomes" id="UP000187001"/>
    </source>
</evidence>
<gene>
    <name evidence="2" type="ORF">A5742_14555</name>
</gene>
<dbReference type="EMBL" id="MBER01000181">
    <property type="protein sequence ID" value="OMC33115.1"/>
    <property type="molecule type" value="Genomic_DNA"/>
</dbReference>
<evidence type="ECO:0000256" key="1">
    <source>
        <dbReference type="ARBA" id="ARBA00005254"/>
    </source>
</evidence>
<dbReference type="PANTHER" id="PTHR43459:SF1">
    <property type="entry name" value="EG:BACN32G11.4 PROTEIN"/>
    <property type="match status" value="1"/>
</dbReference>
<sequence>MTDTATTDWAAPVPLDGVLIELADGVLNITIDRPDSLNSVNPGVLARMAEALEFSVGDARVRVVALRASGRAFCSGADIGARGSGDDHVPIETLLQANRVVQAIVSHPRPVVAVVPGATAGVGVALALACDLVVASDKAFFLLAFTKIGLMPDGGSTALVAACVGRARALKMALLADRMPASEALQCGLIGAVFPADELETEAAAIITRLRNGPAVALARTKRAVNAATLDQLDGALAREAAGQHILLEADDVREGKRAFQEKRAPVFTDL</sequence>